<gene>
    <name evidence="2" type="ORF">GCM10023336_60140</name>
</gene>
<keyword evidence="3" id="KW-1185">Reference proteome</keyword>
<dbReference type="PROSITE" id="PS51257">
    <property type="entry name" value="PROKAR_LIPOPROTEIN"/>
    <property type="match status" value="1"/>
</dbReference>
<organism evidence="2 3">
    <name type="scientific">Streptomyces similanensis</name>
    <dbReference type="NCBI Taxonomy" id="1274988"/>
    <lineage>
        <taxon>Bacteria</taxon>
        <taxon>Bacillati</taxon>
        <taxon>Actinomycetota</taxon>
        <taxon>Actinomycetes</taxon>
        <taxon>Kitasatosporales</taxon>
        <taxon>Streptomycetaceae</taxon>
        <taxon>Streptomyces</taxon>
    </lineage>
</organism>
<dbReference type="SUPFAM" id="SSF89392">
    <property type="entry name" value="Prokaryotic lipoproteins and lipoprotein localization factors"/>
    <property type="match status" value="1"/>
</dbReference>
<protein>
    <submittedName>
        <fullName evidence="2">Lipoprotein</fullName>
    </submittedName>
</protein>
<reference evidence="3" key="1">
    <citation type="journal article" date="2019" name="Int. J. Syst. Evol. Microbiol.">
        <title>The Global Catalogue of Microorganisms (GCM) 10K type strain sequencing project: providing services to taxonomists for standard genome sequencing and annotation.</title>
        <authorList>
            <consortium name="The Broad Institute Genomics Platform"/>
            <consortium name="The Broad Institute Genome Sequencing Center for Infectious Disease"/>
            <person name="Wu L."/>
            <person name="Ma J."/>
        </authorList>
    </citation>
    <scope>NUCLEOTIDE SEQUENCE [LARGE SCALE GENOMIC DNA]</scope>
    <source>
        <strain evidence="3">JCM 18410</strain>
    </source>
</reference>
<evidence type="ECO:0000256" key="1">
    <source>
        <dbReference type="SAM" id="SignalP"/>
    </source>
</evidence>
<name>A0ABP9L8E1_9ACTN</name>
<sequence>MSRARIATALATLGLVLGVSACGNDSGGGADKDGAAGAGSSATPKARAVQDAYRKTVAADSARMTVTSEAVTEGQKVTAHGNGVVDLKDGASTMTVTSQGNRIEQRVVDGVLYQKPSGSRRAELPGGKSWMRIDLKRLARSGSAGRTDASDPAEPIGYVKSVRPGDVTRIGEETVDGAATTHYRVTVPVSALAKGDTAQAQELSRQLGSTKLPVDLWLDDQGRMRQESVRMSLKPLAQRTPGKENTRVTSTTVLKFSDFGTDVEVTPPAAADTADVTDKLVKSGGSTAQSG</sequence>
<comment type="caution">
    <text evidence="2">The sequence shown here is derived from an EMBL/GenBank/DDBJ whole genome shotgun (WGS) entry which is preliminary data.</text>
</comment>
<keyword evidence="2" id="KW-0449">Lipoprotein</keyword>
<accession>A0ABP9L8E1</accession>
<dbReference type="Proteomes" id="UP001500124">
    <property type="component" value="Unassembled WGS sequence"/>
</dbReference>
<dbReference type="EMBL" id="BAABKC010000101">
    <property type="protein sequence ID" value="GAA5073016.1"/>
    <property type="molecule type" value="Genomic_DNA"/>
</dbReference>
<dbReference type="RefSeq" id="WP_345671203.1">
    <property type="nucleotide sequence ID" value="NZ_BAABKC010000101.1"/>
</dbReference>
<evidence type="ECO:0000313" key="2">
    <source>
        <dbReference type="EMBL" id="GAA5073016.1"/>
    </source>
</evidence>
<evidence type="ECO:0000313" key="3">
    <source>
        <dbReference type="Proteomes" id="UP001500124"/>
    </source>
</evidence>
<proteinExistence type="predicted"/>
<keyword evidence="1" id="KW-0732">Signal</keyword>
<dbReference type="Gene3D" id="2.50.20.20">
    <property type="match status" value="1"/>
</dbReference>
<feature type="signal peptide" evidence="1">
    <location>
        <begin position="1"/>
        <end position="21"/>
    </location>
</feature>
<feature type="chain" id="PRO_5046493489" evidence="1">
    <location>
        <begin position="22"/>
        <end position="291"/>
    </location>
</feature>
<dbReference type="InterPro" id="IPR029046">
    <property type="entry name" value="LolA/LolB/LppX"/>
</dbReference>